<accession>A0AAP3XSC3</accession>
<dbReference type="Pfam" id="PF09923">
    <property type="entry name" value="DUF2155"/>
    <property type="match status" value="1"/>
</dbReference>
<protein>
    <submittedName>
        <fullName evidence="2">DUF2155 domain-containing protein</fullName>
    </submittedName>
</protein>
<sequence length="132" mass="13996">MRRLAVLGATLLLAAPAAHAAATLPHGKVVLQGLDKVTARVEQIELRVGEEILFGSLAITARACLETPPTEPPESAAFLEIDERESLDERIFSGWMFASSPGLSALEHPVYDVWVLDCADPLPAPGGSATQP</sequence>
<dbReference type="AlphaFoldDB" id="A0AAP3XSC3"/>
<evidence type="ECO:0000256" key="1">
    <source>
        <dbReference type="SAM" id="SignalP"/>
    </source>
</evidence>
<proteinExistence type="predicted"/>
<organism evidence="2 3">
    <name type="scientific">Marinimicrococcus flavescens</name>
    <dbReference type="NCBI Taxonomy" id="3031815"/>
    <lineage>
        <taxon>Bacteria</taxon>
        <taxon>Pseudomonadati</taxon>
        <taxon>Pseudomonadota</taxon>
        <taxon>Alphaproteobacteria</taxon>
        <taxon>Geminicoccales</taxon>
        <taxon>Geminicoccaceae</taxon>
        <taxon>Marinimicrococcus</taxon>
    </lineage>
</organism>
<dbReference type="EMBL" id="JARGEQ010000126">
    <property type="protein sequence ID" value="MDF1587142.1"/>
    <property type="molecule type" value="Genomic_DNA"/>
</dbReference>
<dbReference type="Proteomes" id="UP001301140">
    <property type="component" value="Unassembled WGS sequence"/>
</dbReference>
<dbReference type="RefSeq" id="WP_327789563.1">
    <property type="nucleotide sequence ID" value="NZ_JARGEQ010000126.1"/>
</dbReference>
<feature type="signal peptide" evidence="1">
    <location>
        <begin position="1"/>
        <end position="20"/>
    </location>
</feature>
<evidence type="ECO:0000313" key="3">
    <source>
        <dbReference type="Proteomes" id="UP001301140"/>
    </source>
</evidence>
<feature type="chain" id="PRO_5043027936" evidence="1">
    <location>
        <begin position="21"/>
        <end position="132"/>
    </location>
</feature>
<name>A0AAP3XSC3_9PROT</name>
<keyword evidence="1" id="KW-0732">Signal</keyword>
<gene>
    <name evidence="2" type="ORF">PZ740_12215</name>
</gene>
<evidence type="ECO:0000313" key="2">
    <source>
        <dbReference type="EMBL" id="MDF1587142.1"/>
    </source>
</evidence>
<dbReference type="InterPro" id="IPR019225">
    <property type="entry name" value="DUF2155"/>
</dbReference>
<comment type="caution">
    <text evidence="2">The sequence shown here is derived from an EMBL/GenBank/DDBJ whole genome shotgun (WGS) entry which is preliminary data.</text>
</comment>
<reference evidence="2 3" key="1">
    <citation type="submission" date="2023-03" db="EMBL/GenBank/DDBJ databases">
        <title>YIM 152171 draft genome.</title>
        <authorList>
            <person name="Yang Z."/>
        </authorList>
    </citation>
    <scope>NUCLEOTIDE SEQUENCE [LARGE SCALE GENOMIC DNA]</scope>
    <source>
        <strain evidence="2 3">YIM 152171</strain>
    </source>
</reference>
<keyword evidence="3" id="KW-1185">Reference proteome</keyword>